<gene>
    <name evidence="2" type="ORF">Mkiyose1413_48800</name>
    <name evidence="1" type="ORF">SRL2020028_38680</name>
</gene>
<evidence type="ECO:0000313" key="1">
    <source>
        <dbReference type="EMBL" id="GLB84612.1"/>
    </source>
</evidence>
<sequence length="96" mass="10029">MDELLQVDLDNLHRLGATLAGHADAIAGCKLTVAVAMPGSPVQIAADQVGDGVVKAFGVVGKCVRRMAEASTNAAATYEELDQAFAAQRRLYSDGR</sequence>
<evidence type="ECO:0008006" key="4">
    <source>
        <dbReference type="Google" id="ProtNLM"/>
    </source>
</evidence>
<dbReference type="EMBL" id="BRXE01000056">
    <property type="protein sequence ID" value="GLB84612.1"/>
    <property type="molecule type" value="Genomic_DNA"/>
</dbReference>
<evidence type="ECO:0000313" key="3">
    <source>
        <dbReference type="Proteomes" id="UP001064782"/>
    </source>
</evidence>
<protein>
    <recommendedName>
        <fullName evidence="4">ESX-1 secretion-associated protein</fullName>
    </recommendedName>
</protein>
<organism evidence="2 3">
    <name type="scientific">Mycobacterium kiyosense</name>
    <dbReference type="NCBI Taxonomy" id="2871094"/>
    <lineage>
        <taxon>Bacteria</taxon>
        <taxon>Bacillati</taxon>
        <taxon>Actinomycetota</taxon>
        <taxon>Actinomycetes</taxon>
        <taxon>Mycobacteriales</taxon>
        <taxon>Mycobacteriaceae</taxon>
        <taxon>Mycobacterium</taxon>
    </lineage>
</organism>
<accession>A0A9P3QB96</accession>
<evidence type="ECO:0000313" key="2">
    <source>
        <dbReference type="EMBL" id="GLD32997.1"/>
    </source>
</evidence>
<comment type="caution">
    <text evidence="2">The sequence shown here is derived from an EMBL/GenBank/DDBJ whole genome shotgun (WGS) entry which is preliminary data.</text>
</comment>
<dbReference type="EMBL" id="BRZI01000061">
    <property type="protein sequence ID" value="GLD32997.1"/>
    <property type="molecule type" value="Genomic_DNA"/>
</dbReference>
<reference evidence="2" key="1">
    <citation type="submission" date="2022-08" db="EMBL/GenBank/DDBJ databases">
        <title>Mycobacterium kiyosense sp. nov., scotochromogenic slow-glowing species isolated from respiratory specimens.</title>
        <authorList>
            <person name="Fukano H."/>
            <person name="Kazumi Y."/>
            <person name="Sakagami N."/>
            <person name="Ato M."/>
            <person name="Mitarai S."/>
            <person name="Hoshino Y."/>
        </authorList>
    </citation>
    <scope>NUCLEOTIDE SEQUENCE</scope>
    <source>
        <strain evidence="2">1413</strain>
        <strain evidence="1">SRL2020-028</strain>
    </source>
</reference>
<dbReference type="RefSeq" id="WP_236975198.1">
    <property type="nucleotide sequence ID" value="NZ_BRXE01000056.1"/>
</dbReference>
<dbReference type="Proteomes" id="UP001064782">
    <property type="component" value="Unassembled WGS sequence"/>
</dbReference>
<dbReference type="GeneID" id="83631368"/>
<dbReference type="AlphaFoldDB" id="A0A9P3QB96"/>
<proteinExistence type="predicted"/>
<name>A0A9P3QB96_9MYCO</name>
<dbReference type="Proteomes" id="UP001165663">
    <property type="component" value="Unassembled WGS sequence"/>
</dbReference>
<keyword evidence="3" id="KW-1185">Reference proteome</keyword>